<organism evidence="2 3">
    <name type="scientific">Aliterella atlantica CENA595</name>
    <dbReference type="NCBI Taxonomy" id="1618023"/>
    <lineage>
        <taxon>Bacteria</taxon>
        <taxon>Bacillati</taxon>
        <taxon>Cyanobacteriota</taxon>
        <taxon>Cyanophyceae</taxon>
        <taxon>Chroococcidiopsidales</taxon>
        <taxon>Aliterellaceae</taxon>
        <taxon>Aliterella</taxon>
    </lineage>
</organism>
<evidence type="ECO:0000313" key="3">
    <source>
        <dbReference type="Proteomes" id="UP000032452"/>
    </source>
</evidence>
<dbReference type="RefSeq" id="WP_045053897.1">
    <property type="nucleotide sequence ID" value="NZ_CAWMDP010000032.1"/>
</dbReference>
<dbReference type="EMBL" id="JYON01000005">
    <property type="protein sequence ID" value="KJH72475.1"/>
    <property type="molecule type" value="Genomic_DNA"/>
</dbReference>
<evidence type="ECO:0000256" key="1">
    <source>
        <dbReference type="SAM" id="Phobius"/>
    </source>
</evidence>
<reference evidence="2 3" key="1">
    <citation type="submission" date="2015-02" db="EMBL/GenBank/DDBJ databases">
        <title>Draft genome of a novel marine cyanobacterium (Chroococcales) isolated from South Atlantic Ocean.</title>
        <authorList>
            <person name="Rigonato J."/>
            <person name="Alvarenga D.O."/>
            <person name="Branco L.H."/>
            <person name="Varani A.M."/>
            <person name="Brandini F.P."/>
            <person name="Fiore M.F."/>
        </authorList>
    </citation>
    <scope>NUCLEOTIDE SEQUENCE [LARGE SCALE GENOMIC DNA]</scope>
    <source>
        <strain evidence="2 3">CENA595</strain>
    </source>
</reference>
<gene>
    <name evidence="2" type="ORF">UH38_06850</name>
</gene>
<protein>
    <submittedName>
        <fullName evidence="2">Uncharacterized protein</fullName>
    </submittedName>
</protein>
<dbReference type="OrthoDB" id="530614at2"/>
<dbReference type="AlphaFoldDB" id="A0A0D8ZUR6"/>
<accession>A0A0D8ZUR6</accession>
<dbReference type="STRING" id="1618023.UH38_06850"/>
<evidence type="ECO:0000313" key="2">
    <source>
        <dbReference type="EMBL" id="KJH72475.1"/>
    </source>
</evidence>
<comment type="caution">
    <text evidence="2">The sequence shown here is derived from an EMBL/GenBank/DDBJ whole genome shotgun (WGS) entry which is preliminary data.</text>
</comment>
<dbReference type="PATRIC" id="fig|1618023.3.peg.2857"/>
<sequence length="122" mass="13673">MKTATCPRCHQSIDSQAVACPYCRTNLKAFGHPGIPLHRAVGTEFLCDTCTYHADDTCNFPQRPYAQECTLYQDVNQSHLDAQQKPYAGSKAANLKSWIRRNQGSIILLVILFVSFLVALRL</sequence>
<name>A0A0D8ZUR6_9CYAN</name>
<keyword evidence="1" id="KW-0812">Transmembrane</keyword>
<proteinExistence type="predicted"/>
<keyword evidence="3" id="KW-1185">Reference proteome</keyword>
<keyword evidence="1" id="KW-1133">Transmembrane helix</keyword>
<keyword evidence="1" id="KW-0472">Membrane</keyword>
<dbReference type="Proteomes" id="UP000032452">
    <property type="component" value="Unassembled WGS sequence"/>
</dbReference>
<feature type="transmembrane region" description="Helical" evidence="1">
    <location>
        <begin position="104"/>
        <end position="120"/>
    </location>
</feature>